<dbReference type="InterPro" id="IPR051706">
    <property type="entry name" value="Glycosyltransferase_domain"/>
</dbReference>
<dbReference type="Pfam" id="PF13432">
    <property type="entry name" value="TPR_16"/>
    <property type="match status" value="3"/>
</dbReference>
<reference evidence="2 3" key="1">
    <citation type="submission" date="2023-11" db="EMBL/GenBank/DDBJ databases">
        <title>Arctic aerobic anoxygenic photoheterotroph Sediminicoccus rosea KRV36 adapts its photosynthesis to long days of polar summer.</title>
        <authorList>
            <person name="Tomasch J."/>
            <person name="Kopejtka K."/>
            <person name="Bily T."/>
            <person name="Gardiner A.T."/>
            <person name="Gardian Z."/>
            <person name="Shivaramu S."/>
            <person name="Koblizek M."/>
            <person name="Engelhardt F."/>
            <person name="Kaftan D."/>
        </authorList>
    </citation>
    <scope>NUCLEOTIDE SEQUENCE [LARGE SCALE GENOMIC DNA]</scope>
    <source>
        <strain evidence="2 3">R-30</strain>
    </source>
</reference>
<evidence type="ECO:0000313" key="3">
    <source>
        <dbReference type="Proteomes" id="UP001305521"/>
    </source>
</evidence>
<dbReference type="Pfam" id="PF04488">
    <property type="entry name" value="Gly_transf_sug"/>
    <property type="match status" value="1"/>
</dbReference>
<protein>
    <submittedName>
        <fullName evidence="2">Tetratricopeptide repeat protein</fullName>
    </submittedName>
</protein>
<dbReference type="Gene3D" id="3.90.550.20">
    <property type="match status" value="1"/>
</dbReference>
<dbReference type="SUPFAM" id="SSF48452">
    <property type="entry name" value="TPR-like"/>
    <property type="match status" value="2"/>
</dbReference>
<dbReference type="PANTHER" id="PTHR32385:SF15">
    <property type="entry name" value="INOSITOL PHOSPHOCERAMIDE MANNOSYLTRANSFERASE 1"/>
    <property type="match status" value="1"/>
</dbReference>
<proteinExistence type="predicted"/>
<name>A0ABZ0PE37_9PROT</name>
<keyword evidence="1" id="KW-0808">Transferase</keyword>
<evidence type="ECO:0000256" key="1">
    <source>
        <dbReference type="ARBA" id="ARBA00022679"/>
    </source>
</evidence>
<sequence>MTRPSKDAKAIASWRSGVVARASGLWKSRRQDAALAELAAALSLSPGDVMLTLKQASFLRLLGRAPEAVVILAALREAHPGDLAVALELARAHRDAQNPAASLAMLDAILKADPAHRAALTAKIDLLWATQRRAEALAATEAALALLPSDLALTQKQGGFLRLLGRAPEAVGVLAAVREAHPDDLALALELARAHRDAGDPAASLAVLDAILAADPRHRAALNAKIDLLWASQRRTEALAVTEAALALMPGDPTLTQKQGGFLRLLRRAPEAVTVLAALREAQPADLAVALELARALRDAENPAASLAMLDSILATDPRHRGALTTKIDLLWASERRAEALAVTEAALTLLPGDLTLTHKQGGFLRLLGRAQEAVGVLAALRQAHPADLAVALELARAHRDAGDHAAHLAMLEAILAADPTHRAALNARADMAIDREDIPALIRLCRQAFALASQPDGAAGAEPLARMLPHLDLSSWNDEMWSWIDAVSRNAAGVGADALWKLYGVADLQGLELHCRRLLAAILDKPVLPEGLALQFIHRAYHAGDHRWPALASLLRARVPGPAVPRFDLELDAMQHGAAGALRQRRRVANRQPPEILLIFQLLQEAGRREAALRYLALARRFHPDHAQLRRRHLLGLVQSGEAERVRAEIAQILQGPQPPSQPDRQAAIAALEELGEAQEALRLIDATEDPKARKQLGSMRFRLLLRFGRLDEAQAMLVERASLGTAKRDMHFGPTLDGLWMTELGLSSTAEAASDDAGRLLRNGQFIGPSLKALDAHLARLPPRGQDSAAGPSHIPRSVVQYWNIGKPPEALEAIMRSWQAAEGFAYQLFDRRAATRFLADELGPDWAAAFRMARHPAEESDFFRLSFLAVRGGIYADCDDLLVGSLDRLTAGASGLVVFREPMGAIANNLILAEPRHHVLAYAAVAAKQALQRRDNDSIWAKTGPGLLTRAIAQACEEAARRGADPGVTILPRHHAARHVQFHIPLPYKKTRAYWNATNVGGLMAGLGGLVGVEAAAAGNAAA</sequence>
<accession>A0ABZ0PE37</accession>
<dbReference type="InterPro" id="IPR011990">
    <property type="entry name" value="TPR-like_helical_dom_sf"/>
</dbReference>
<dbReference type="SUPFAM" id="SSF53448">
    <property type="entry name" value="Nucleotide-diphospho-sugar transferases"/>
    <property type="match status" value="1"/>
</dbReference>
<dbReference type="RefSeq" id="WP_318647824.1">
    <property type="nucleotide sequence ID" value="NZ_CP137852.1"/>
</dbReference>
<organism evidence="2 3">
    <name type="scientific">Sediminicoccus rosea</name>
    <dbReference type="NCBI Taxonomy" id="1225128"/>
    <lineage>
        <taxon>Bacteria</taxon>
        <taxon>Pseudomonadati</taxon>
        <taxon>Pseudomonadota</taxon>
        <taxon>Alphaproteobacteria</taxon>
        <taxon>Acetobacterales</taxon>
        <taxon>Roseomonadaceae</taxon>
        <taxon>Sediminicoccus</taxon>
    </lineage>
</organism>
<dbReference type="InterPro" id="IPR029044">
    <property type="entry name" value="Nucleotide-diphossugar_trans"/>
</dbReference>
<gene>
    <name evidence="2" type="ORF">R9Z33_17335</name>
</gene>
<dbReference type="Proteomes" id="UP001305521">
    <property type="component" value="Chromosome"/>
</dbReference>
<dbReference type="EMBL" id="CP137852">
    <property type="protein sequence ID" value="WPB83867.1"/>
    <property type="molecule type" value="Genomic_DNA"/>
</dbReference>
<keyword evidence="3" id="KW-1185">Reference proteome</keyword>
<dbReference type="PANTHER" id="PTHR32385">
    <property type="entry name" value="MANNOSYL PHOSPHORYLINOSITOL CERAMIDE SYNTHASE"/>
    <property type="match status" value="1"/>
</dbReference>
<dbReference type="Gene3D" id="1.25.40.10">
    <property type="entry name" value="Tetratricopeptide repeat domain"/>
    <property type="match status" value="2"/>
</dbReference>
<dbReference type="InterPro" id="IPR007577">
    <property type="entry name" value="GlycoTrfase_DXD_sugar-bd_CS"/>
</dbReference>
<evidence type="ECO:0000313" key="2">
    <source>
        <dbReference type="EMBL" id="WPB83867.1"/>
    </source>
</evidence>